<dbReference type="PROSITE" id="PS01161">
    <property type="entry name" value="GLC_GALNAC_ISOMERASE"/>
    <property type="match status" value="1"/>
</dbReference>
<dbReference type="OrthoDB" id="9791139at2"/>
<dbReference type="InterPro" id="IPR004547">
    <property type="entry name" value="Glucosamine6P_isomerase"/>
</dbReference>
<comment type="caution">
    <text evidence="4">The sequence shown here is derived from an EMBL/GenBank/DDBJ whole genome shotgun (WGS) entry which is preliminary data.</text>
</comment>
<dbReference type="GO" id="GO:0004342">
    <property type="term" value="F:glucosamine-6-phosphate deaminase activity"/>
    <property type="evidence" value="ECO:0007669"/>
    <property type="project" value="InterPro"/>
</dbReference>
<evidence type="ECO:0000313" key="4">
    <source>
        <dbReference type="EMBL" id="OEG09604.1"/>
    </source>
</evidence>
<dbReference type="PANTHER" id="PTHR11280">
    <property type="entry name" value="GLUCOSAMINE-6-PHOSPHATE ISOMERASE"/>
    <property type="match status" value="1"/>
</dbReference>
<dbReference type="InterPro" id="IPR037171">
    <property type="entry name" value="NagB/RpiA_transferase-like"/>
</dbReference>
<dbReference type="CDD" id="cd01399">
    <property type="entry name" value="GlcN6P_deaminase"/>
    <property type="match status" value="1"/>
</dbReference>
<dbReference type="GO" id="GO:0006046">
    <property type="term" value="P:N-acetylglucosamine catabolic process"/>
    <property type="evidence" value="ECO:0007669"/>
    <property type="project" value="TreeGrafter"/>
</dbReference>
<dbReference type="InterPro" id="IPR018321">
    <property type="entry name" value="Glucosamine6P_isomerase_CS"/>
</dbReference>
<dbReference type="GO" id="GO:0006043">
    <property type="term" value="P:glucosamine catabolic process"/>
    <property type="evidence" value="ECO:0007669"/>
    <property type="project" value="TreeGrafter"/>
</dbReference>
<reference evidence="5" key="1">
    <citation type="submission" date="2016-09" db="EMBL/GenBank/DDBJ databases">
        <authorList>
            <person name="Gulvik C.A."/>
        </authorList>
    </citation>
    <scope>NUCLEOTIDE SEQUENCE [LARGE SCALE GENOMIC DNA]</scope>
    <source>
        <strain evidence="5">DSM 23328</strain>
    </source>
</reference>
<protein>
    <submittedName>
        <fullName evidence="4">Glucosamine-6-phosphate deaminase</fullName>
    </submittedName>
</protein>
<accession>A0A1E5GA76</accession>
<dbReference type="SUPFAM" id="SSF100950">
    <property type="entry name" value="NagB/RpiA/CoA transferase-like"/>
    <property type="match status" value="1"/>
</dbReference>
<evidence type="ECO:0000259" key="3">
    <source>
        <dbReference type="Pfam" id="PF01182"/>
    </source>
</evidence>
<dbReference type="PANTHER" id="PTHR11280:SF5">
    <property type="entry name" value="GLUCOSAMINE-6-PHOSPHATE ISOMERASE"/>
    <property type="match status" value="1"/>
</dbReference>
<dbReference type="Proteomes" id="UP000094068">
    <property type="component" value="Unassembled WGS sequence"/>
</dbReference>
<dbReference type="GO" id="GO:0005975">
    <property type="term" value="P:carbohydrate metabolic process"/>
    <property type="evidence" value="ECO:0007669"/>
    <property type="project" value="InterPro"/>
</dbReference>
<dbReference type="Gene3D" id="3.40.50.1360">
    <property type="match status" value="1"/>
</dbReference>
<evidence type="ECO:0000256" key="2">
    <source>
        <dbReference type="ARBA" id="ARBA00023277"/>
    </source>
</evidence>
<evidence type="ECO:0000313" key="5">
    <source>
        <dbReference type="Proteomes" id="UP000094068"/>
    </source>
</evidence>
<organism evidence="4 5">
    <name type="scientific">Enterococcus ureasiticus</name>
    <dbReference type="NCBI Taxonomy" id="903984"/>
    <lineage>
        <taxon>Bacteria</taxon>
        <taxon>Bacillati</taxon>
        <taxon>Bacillota</taxon>
        <taxon>Bacilli</taxon>
        <taxon>Lactobacillales</taxon>
        <taxon>Enterococcaceae</taxon>
        <taxon>Enterococcus</taxon>
    </lineage>
</organism>
<gene>
    <name evidence="4" type="ORF">BCR21_14760</name>
</gene>
<keyword evidence="1" id="KW-0378">Hydrolase</keyword>
<sequence>MNLNYSITENYDQLSKETADMIIEYIKNNPRGLYCFAGGDTPVGTLKLIAEEAKLGNLDLSQAHFIELDEWVGLDPSDSGSCASYLTKNLFTIANIKEEQIHTFNPLAENLQEECEKANQYITKFGGLSLTLLGVGVNGHLGFNEPGVSFENRAHIIDLDQTTQEVGKKYFAKSKNIDRSKGITLGIKQLLNSDCLIVQASGARKKAAIKQLLKGEITNQWPVTAIWKHKAPIVIIDKDVLT</sequence>
<dbReference type="GO" id="GO:0019262">
    <property type="term" value="P:N-acetylneuraminate catabolic process"/>
    <property type="evidence" value="ECO:0007669"/>
    <property type="project" value="TreeGrafter"/>
</dbReference>
<evidence type="ECO:0000256" key="1">
    <source>
        <dbReference type="ARBA" id="ARBA00022801"/>
    </source>
</evidence>
<dbReference type="STRING" id="903984.BCR21_14760"/>
<dbReference type="RefSeq" id="WP_069647282.1">
    <property type="nucleotide sequence ID" value="NZ_MIJZ01000016.1"/>
</dbReference>
<dbReference type="InterPro" id="IPR006148">
    <property type="entry name" value="Glc/Gal-6P_isomerase"/>
</dbReference>
<dbReference type="EMBL" id="MIJZ01000016">
    <property type="protein sequence ID" value="OEG09604.1"/>
    <property type="molecule type" value="Genomic_DNA"/>
</dbReference>
<name>A0A1E5GA76_9ENTE</name>
<feature type="domain" description="Glucosamine/galactosamine-6-phosphate isomerase" evidence="3">
    <location>
        <begin position="11"/>
        <end position="229"/>
    </location>
</feature>
<keyword evidence="5" id="KW-1185">Reference proteome</keyword>
<dbReference type="GO" id="GO:0042802">
    <property type="term" value="F:identical protein binding"/>
    <property type="evidence" value="ECO:0007669"/>
    <property type="project" value="TreeGrafter"/>
</dbReference>
<dbReference type="AlphaFoldDB" id="A0A1E5GA76"/>
<keyword evidence="2" id="KW-0119">Carbohydrate metabolism</keyword>
<dbReference type="GO" id="GO:0005737">
    <property type="term" value="C:cytoplasm"/>
    <property type="evidence" value="ECO:0007669"/>
    <property type="project" value="TreeGrafter"/>
</dbReference>
<dbReference type="Pfam" id="PF01182">
    <property type="entry name" value="Glucosamine_iso"/>
    <property type="match status" value="1"/>
</dbReference>
<proteinExistence type="predicted"/>